<feature type="domain" description="P-type ATPase A" evidence="11">
    <location>
        <begin position="195"/>
        <end position="293"/>
    </location>
</feature>
<dbReference type="EC" id="7.2.2.21" evidence="8"/>
<keyword evidence="3" id="KW-0104">Cadmium</keyword>
<evidence type="ECO:0000313" key="13">
    <source>
        <dbReference type="Proteomes" id="UP000623678"/>
    </source>
</evidence>
<sequence>MNATILHESRGRIRFRLRQKQMTLAQADLLEAWIQGKSWCRQVTVHERTCCVILYYDGTRQAVLNEIRHFSWQEAERTTALPAHSSRALNREFEEKLVAKVVCKAACTLFLPPPLRLARILWHMVPFVRRGLGCLLRRRVKVELLDALSISISAFRGDFDTAGTVMFLLEVGELLEEWTRKKSVADLARCMSLNVDRVWLRTTQGEVLVPVSQIQPGDAVVVRAGGIVPVDGLVLEGEVTVNQASLTGESIPVPKRPGGAVYAGTVVEEGECVLEVKQASGQSRYDQIVHMIEQSEQMKSEAESKAANLADKLVPYTFAGSLLSFALTRNVTRALSVLMVDFSCALKLAMPLAVLSAMREAGRAHITVKGGKFLEAVAAADTIVFDKTGTLTHACPRVAQVVSFGGKEESEMLRLAACLEEHFPHSMANAVVEEARRRGLRHEEYHSKVEYLVAHGIASTVDEERVLIGSAHFVFEDERCVIPEGEQERFDALPPEYSHLYLAVGGQLAAVICISDPLREEAKEVLSTLRALGVTNTVMLTGDSYRTAAAIAAQVGVDDFRAGVLPADKAEYVARLRRKGHTVLMVGDGINDSPALSEADAGIAISDGAAIAREIADITIAADSLWEIVELRRIAMALMARIHSNYRFVIGFNGALIALGVAGVLPPATSATLHNLSTLGVSLRSMSRLTTQTQPVQNNNLQNG</sequence>
<dbReference type="InterPro" id="IPR023299">
    <property type="entry name" value="ATPase_P-typ_cyto_dom_N"/>
</dbReference>
<keyword evidence="10" id="KW-0479">Metal-binding</keyword>
<dbReference type="Proteomes" id="UP000623678">
    <property type="component" value="Unassembled WGS sequence"/>
</dbReference>
<dbReference type="SFLD" id="SFLDF00027">
    <property type="entry name" value="p-type_atpase"/>
    <property type="match status" value="1"/>
</dbReference>
<dbReference type="GO" id="GO:0005886">
    <property type="term" value="C:plasma membrane"/>
    <property type="evidence" value="ECO:0007669"/>
    <property type="project" value="UniProtKB-SubCell"/>
</dbReference>
<dbReference type="AlphaFoldDB" id="A0A926EP73"/>
<dbReference type="PANTHER" id="PTHR48085:SF5">
    <property type="entry name" value="CADMIUM_ZINC-TRANSPORTING ATPASE HMA4-RELATED"/>
    <property type="match status" value="1"/>
</dbReference>
<gene>
    <name evidence="12" type="ORF">H8705_08280</name>
</gene>
<dbReference type="GO" id="GO:0008551">
    <property type="term" value="F:P-type cadmium transporter activity"/>
    <property type="evidence" value="ECO:0007669"/>
    <property type="project" value="UniProtKB-EC"/>
</dbReference>
<dbReference type="NCBIfam" id="TIGR01494">
    <property type="entry name" value="ATPase_P-type"/>
    <property type="match status" value="1"/>
</dbReference>
<dbReference type="GO" id="GO:0046872">
    <property type="term" value="F:metal ion binding"/>
    <property type="evidence" value="ECO:0007669"/>
    <property type="project" value="UniProtKB-KW"/>
</dbReference>
<dbReference type="Pfam" id="PF00702">
    <property type="entry name" value="Hydrolase"/>
    <property type="match status" value="1"/>
</dbReference>
<dbReference type="InterPro" id="IPR027256">
    <property type="entry name" value="P-typ_ATPase_IB"/>
</dbReference>
<reference evidence="12" key="1">
    <citation type="submission" date="2020-08" db="EMBL/GenBank/DDBJ databases">
        <title>Genome public.</title>
        <authorList>
            <person name="Liu C."/>
            <person name="Sun Q."/>
        </authorList>
    </citation>
    <scope>NUCLEOTIDE SEQUENCE</scope>
    <source>
        <strain evidence="12">NSJ-64</strain>
    </source>
</reference>
<keyword evidence="5" id="KW-1278">Translocase</keyword>
<evidence type="ECO:0000256" key="9">
    <source>
        <dbReference type="ARBA" id="ARBA00049338"/>
    </source>
</evidence>
<dbReference type="CDD" id="cd07550">
    <property type="entry name" value="P-type_ATPase_HM"/>
    <property type="match status" value="1"/>
</dbReference>
<protein>
    <recommendedName>
        <fullName evidence="8">Cd(2+)-exporting ATPase</fullName>
        <ecNumber evidence="8">7.2.2.21</ecNumber>
    </recommendedName>
</protein>
<dbReference type="NCBIfam" id="TIGR01525">
    <property type="entry name" value="ATPase-IB_hvy"/>
    <property type="match status" value="1"/>
</dbReference>
<keyword evidence="6" id="KW-1133">Transmembrane helix</keyword>
<dbReference type="Gene3D" id="2.70.150.10">
    <property type="entry name" value="Calcium-transporting ATPase, cytoplasmic transduction domain A"/>
    <property type="match status" value="1"/>
</dbReference>
<dbReference type="InterPro" id="IPR023214">
    <property type="entry name" value="HAD_sf"/>
</dbReference>
<dbReference type="Pfam" id="PF00122">
    <property type="entry name" value="E1-E2_ATPase"/>
    <property type="match status" value="1"/>
</dbReference>
<dbReference type="InterPro" id="IPR044492">
    <property type="entry name" value="P_typ_ATPase_HD_dom"/>
</dbReference>
<keyword evidence="7" id="KW-0472">Membrane</keyword>
<dbReference type="SUPFAM" id="SSF56784">
    <property type="entry name" value="HAD-like"/>
    <property type="match status" value="1"/>
</dbReference>
<dbReference type="InterPro" id="IPR036412">
    <property type="entry name" value="HAD-like_sf"/>
</dbReference>
<comment type="caution">
    <text evidence="12">The sequence shown here is derived from an EMBL/GenBank/DDBJ whole genome shotgun (WGS) entry which is preliminary data.</text>
</comment>
<dbReference type="InterPro" id="IPR018303">
    <property type="entry name" value="ATPase_P-typ_P_site"/>
</dbReference>
<dbReference type="GO" id="GO:0005524">
    <property type="term" value="F:ATP binding"/>
    <property type="evidence" value="ECO:0007669"/>
    <property type="project" value="UniProtKB-UniRule"/>
</dbReference>
<evidence type="ECO:0000259" key="11">
    <source>
        <dbReference type="Pfam" id="PF00122"/>
    </source>
</evidence>
<dbReference type="InterPro" id="IPR001757">
    <property type="entry name" value="P_typ_ATPase"/>
</dbReference>
<evidence type="ECO:0000256" key="6">
    <source>
        <dbReference type="ARBA" id="ARBA00022989"/>
    </source>
</evidence>
<dbReference type="SFLD" id="SFLDS00003">
    <property type="entry name" value="Haloacid_Dehalogenase"/>
    <property type="match status" value="1"/>
</dbReference>
<accession>A0A926EP73</accession>
<dbReference type="RefSeq" id="WP_262395360.1">
    <property type="nucleotide sequence ID" value="NZ_JACRTD010000005.1"/>
</dbReference>
<evidence type="ECO:0000256" key="5">
    <source>
        <dbReference type="ARBA" id="ARBA00022967"/>
    </source>
</evidence>
<dbReference type="InterPro" id="IPR008250">
    <property type="entry name" value="ATPase_P-typ_transduc_dom_A_sf"/>
</dbReference>
<evidence type="ECO:0000256" key="1">
    <source>
        <dbReference type="ARBA" id="ARBA00004141"/>
    </source>
</evidence>
<evidence type="ECO:0000256" key="10">
    <source>
        <dbReference type="RuleBase" id="RU362081"/>
    </source>
</evidence>
<dbReference type="PROSITE" id="PS00154">
    <property type="entry name" value="ATPASE_E1_E2"/>
    <property type="match status" value="1"/>
</dbReference>
<evidence type="ECO:0000256" key="3">
    <source>
        <dbReference type="ARBA" id="ARBA00022539"/>
    </source>
</evidence>
<dbReference type="GO" id="GO:0016887">
    <property type="term" value="F:ATP hydrolysis activity"/>
    <property type="evidence" value="ECO:0007669"/>
    <property type="project" value="InterPro"/>
</dbReference>
<dbReference type="Gene3D" id="3.40.1110.10">
    <property type="entry name" value="Calcium-transporting ATPase, cytoplasmic domain N"/>
    <property type="match status" value="1"/>
</dbReference>
<keyword evidence="10" id="KW-0547">Nucleotide-binding</keyword>
<comment type="similarity">
    <text evidence="2 10">Belongs to the cation transport ATPase (P-type) (TC 3.A.3) family. Type IB subfamily.</text>
</comment>
<proteinExistence type="inferred from homology"/>
<evidence type="ECO:0000256" key="4">
    <source>
        <dbReference type="ARBA" id="ARBA00022692"/>
    </source>
</evidence>
<dbReference type="PANTHER" id="PTHR48085">
    <property type="entry name" value="CADMIUM/ZINC-TRANSPORTING ATPASE HMA2-RELATED"/>
    <property type="match status" value="1"/>
</dbReference>
<evidence type="ECO:0000256" key="7">
    <source>
        <dbReference type="ARBA" id="ARBA00023136"/>
    </source>
</evidence>
<name>A0A926EP73_9FIRM</name>
<organism evidence="12 13">
    <name type="scientific">Youxingia wuxianensis</name>
    <dbReference type="NCBI Taxonomy" id="2763678"/>
    <lineage>
        <taxon>Bacteria</taxon>
        <taxon>Bacillati</taxon>
        <taxon>Bacillota</taxon>
        <taxon>Clostridia</taxon>
        <taxon>Eubacteriales</taxon>
        <taxon>Oscillospiraceae</taxon>
        <taxon>Youxingia</taxon>
    </lineage>
</organism>
<keyword evidence="10" id="KW-1003">Cell membrane</keyword>
<keyword evidence="4" id="KW-0812">Transmembrane</keyword>
<dbReference type="InterPro" id="IPR051014">
    <property type="entry name" value="Cation_Transport_ATPase_IB"/>
</dbReference>
<dbReference type="PRINTS" id="PR00119">
    <property type="entry name" value="CATATPASE"/>
</dbReference>
<dbReference type="EMBL" id="JACRTD010000005">
    <property type="protein sequence ID" value="MBC8585578.1"/>
    <property type="molecule type" value="Genomic_DNA"/>
</dbReference>
<evidence type="ECO:0000256" key="2">
    <source>
        <dbReference type="ARBA" id="ARBA00006024"/>
    </source>
</evidence>
<evidence type="ECO:0000256" key="8">
    <source>
        <dbReference type="ARBA" id="ARBA00039103"/>
    </source>
</evidence>
<dbReference type="SUPFAM" id="SSF81653">
    <property type="entry name" value="Calcium ATPase, transduction domain A"/>
    <property type="match status" value="1"/>
</dbReference>
<keyword evidence="10" id="KW-0067">ATP-binding</keyword>
<evidence type="ECO:0000313" key="12">
    <source>
        <dbReference type="EMBL" id="MBC8585578.1"/>
    </source>
</evidence>
<comment type="catalytic activity">
    <reaction evidence="9">
        <text>Cd(2+)(in) + ATP + H2O = Cd(2+)(out) + ADP + phosphate + H(+)</text>
        <dbReference type="Rhea" id="RHEA:12132"/>
        <dbReference type="ChEBI" id="CHEBI:15377"/>
        <dbReference type="ChEBI" id="CHEBI:15378"/>
        <dbReference type="ChEBI" id="CHEBI:30616"/>
        <dbReference type="ChEBI" id="CHEBI:43474"/>
        <dbReference type="ChEBI" id="CHEBI:48775"/>
        <dbReference type="ChEBI" id="CHEBI:456216"/>
        <dbReference type="EC" id="7.2.2.21"/>
    </reaction>
</comment>
<dbReference type="SFLD" id="SFLDG00002">
    <property type="entry name" value="C1.7:_P-type_atpase_like"/>
    <property type="match status" value="1"/>
</dbReference>
<dbReference type="Gene3D" id="3.40.50.1000">
    <property type="entry name" value="HAD superfamily/HAD-like"/>
    <property type="match status" value="1"/>
</dbReference>
<keyword evidence="13" id="KW-1185">Reference proteome</keyword>
<comment type="subcellular location">
    <subcellularLocation>
        <location evidence="10">Cell membrane</location>
    </subcellularLocation>
    <subcellularLocation>
        <location evidence="1">Membrane</location>
        <topology evidence="1">Multi-pass membrane protein</topology>
    </subcellularLocation>
</comment>
<dbReference type="InterPro" id="IPR059000">
    <property type="entry name" value="ATPase_P-type_domA"/>
</dbReference>